<evidence type="ECO:0000313" key="2">
    <source>
        <dbReference type="Proteomes" id="UP001556367"/>
    </source>
</evidence>
<dbReference type="Proteomes" id="UP001556367">
    <property type="component" value="Unassembled WGS sequence"/>
</dbReference>
<organism evidence="1 2">
    <name type="scientific">Hohenbuehelia grisea</name>
    <dbReference type="NCBI Taxonomy" id="104357"/>
    <lineage>
        <taxon>Eukaryota</taxon>
        <taxon>Fungi</taxon>
        <taxon>Dikarya</taxon>
        <taxon>Basidiomycota</taxon>
        <taxon>Agaricomycotina</taxon>
        <taxon>Agaricomycetes</taxon>
        <taxon>Agaricomycetidae</taxon>
        <taxon>Agaricales</taxon>
        <taxon>Pleurotineae</taxon>
        <taxon>Pleurotaceae</taxon>
        <taxon>Hohenbuehelia</taxon>
    </lineage>
</organism>
<protein>
    <submittedName>
        <fullName evidence="1">Uncharacterized protein</fullName>
    </submittedName>
</protein>
<sequence>MRVLSTIATQVRLWLQCHTTDHFEIEPFNYHSVLLPQPPCAPLDIHPVASPAVSVNVPARQTVMEPMQPLLLDFPTSPFETGKSDTEMVSFECRTRIFVASFKDDRVSVHPATIRFSALSNENGQKPTPAHGSSHCLRPLPAEMWSEIIADCVASSHQKDMESSWTTPVNRVVFSEGSDTTMKDLEAVMAVNST</sequence>
<evidence type="ECO:0000313" key="1">
    <source>
        <dbReference type="EMBL" id="KAL0945908.1"/>
    </source>
</evidence>
<reference evidence="2" key="1">
    <citation type="submission" date="2024-06" db="EMBL/GenBank/DDBJ databases">
        <title>Multi-omics analyses provide insights into the biosynthesis of the anticancer antibiotic pleurotin in Hohenbuehelia grisea.</title>
        <authorList>
            <person name="Weaver J.A."/>
            <person name="Alberti F."/>
        </authorList>
    </citation>
    <scope>NUCLEOTIDE SEQUENCE [LARGE SCALE GENOMIC DNA]</scope>
    <source>
        <strain evidence="2">T-177</strain>
    </source>
</reference>
<comment type="caution">
    <text evidence="1">The sequence shown here is derived from an EMBL/GenBank/DDBJ whole genome shotgun (WGS) entry which is preliminary data.</text>
</comment>
<proteinExistence type="predicted"/>
<dbReference type="EMBL" id="JASNQZ010000015">
    <property type="protein sequence ID" value="KAL0945908.1"/>
    <property type="molecule type" value="Genomic_DNA"/>
</dbReference>
<gene>
    <name evidence="1" type="ORF">HGRIS_012190</name>
</gene>
<keyword evidence="2" id="KW-1185">Reference proteome</keyword>
<name>A0ABR3IRK4_9AGAR</name>
<accession>A0ABR3IRK4</accession>